<dbReference type="Proteomes" id="UP001236748">
    <property type="component" value="Chromosome"/>
</dbReference>
<dbReference type="GO" id="GO:0047040">
    <property type="term" value="F:pteridine reductase activity"/>
    <property type="evidence" value="ECO:0007669"/>
    <property type="project" value="UniProtKB-EC"/>
</dbReference>
<evidence type="ECO:0000256" key="1">
    <source>
        <dbReference type="ARBA" id="ARBA00006484"/>
    </source>
</evidence>
<dbReference type="InterPro" id="IPR036291">
    <property type="entry name" value="NAD(P)-bd_dom_sf"/>
</dbReference>
<keyword evidence="2 3" id="KW-0560">Oxidoreductase</keyword>
<sequence length="250" mass="26392">MSVSALSGKAFLVTGGAKRIGAAIVRALHGAGASIILHYRDSVSEATELAQRLSRDRPDSIRLIRADLLDTGALAALVEQAAGAFGRLDGLVNNASSFYPTPLGRIDQNAWDDLVGSNLKAPLFLSQAAWPHLKETGGAIINIVDINAERPLAGFSTYCAAKAGLFCLTRALAVEMGPQVRVNGVSPGAIEWPSDHLFDDSLKERMIGATPLKRIGEPTDIARTVLFLLADAPYITGQILAVDGGRSAHL</sequence>
<evidence type="ECO:0000313" key="3">
    <source>
        <dbReference type="EMBL" id="WLH05056.1"/>
    </source>
</evidence>
<evidence type="ECO:0000256" key="2">
    <source>
        <dbReference type="ARBA" id="ARBA00023002"/>
    </source>
</evidence>
<keyword evidence="4" id="KW-1185">Reference proteome</keyword>
<dbReference type="PRINTS" id="PR00080">
    <property type="entry name" value="SDRFAMILY"/>
</dbReference>
<name>A0ABY9FP14_9PSED</name>
<dbReference type="EMBL" id="CP117450">
    <property type="protein sequence ID" value="WLH05056.1"/>
    <property type="molecule type" value="Genomic_DNA"/>
</dbReference>
<gene>
    <name evidence="3" type="ORF">PSH67_19695</name>
</gene>
<dbReference type="PROSITE" id="PS00061">
    <property type="entry name" value="ADH_SHORT"/>
    <property type="match status" value="1"/>
</dbReference>
<evidence type="ECO:0000313" key="4">
    <source>
        <dbReference type="Proteomes" id="UP001236748"/>
    </source>
</evidence>
<dbReference type="PANTHER" id="PTHR43639:SF1">
    <property type="entry name" value="SHORT-CHAIN DEHYDROGENASE_REDUCTASE FAMILY PROTEIN"/>
    <property type="match status" value="1"/>
</dbReference>
<dbReference type="RefSeq" id="WP_047542204.1">
    <property type="nucleotide sequence ID" value="NZ_CP117450.1"/>
</dbReference>
<dbReference type="InterPro" id="IPR002347">
    <property type="entry name" value="SDR_fam"/>
</dbReference>
<reference evidence="3 4" key="1">
    <citation type="submission" date="2023-02" db="EMBL/GenBank/DDBJ databases">
        <title>Evolution of Hrp T3SS in non-pathogenic Pseudomonas fluorescens.</title>
        <authorList>
            <person name="Liao K."/>
            <person name="Wei H."/>
            <person name="Gu Y."/>
        </authorList>
    </citation>
    <scope>NUCLEOTIDE SEQUENCE [LARGE SCALE GENOMIC DNA]</scope>
    <source>
        <strain evidence="3 4">FP2043</strain>
    </source>
</reference>
<protein>
    <submittedName>
        <fullName evidence="3">Pteridine reductase</fullName>
        <ecNumber evidence="3">1.5.1.33</ecNumber>
    </submittedName>
</protein>
<organism evidence="3 4">
    <name type="scientific">Pseudomonas lurida</name>
    <dbReference type="NCBI Taxonomy" id="244566"/>
    <lineage>
        <taxon>Bacteria</taxon>
        <taxon>Pseudomonadati</taxon>
        <taxon>Pseudomonadota</taxon>
        <taxon>Gammaproteobacteria</taxon>
        <taxon>Pseudomonadales</taxon>
        <taxon>Pseudomonadaceae</taxon>
        <taxon>Pseudomonas</taxon>
    </lineage>
</organism>
<dbReference type="NCBIfam" id="NF006598">
    <property type="entry name" value="PRK09135.1"/>
    <property type="match status" value="1"/>
</dbReference>
<dbReference type="Gene3D" id="3.40.50.720">
    <property type="entry name" value="NAD(P)-binding Rossmann-like Domain"/>
    <property type="match status" value="1"/>
</dbReference>
<dbReference type="PANTHER" id="PTHR43639">
    <property type="entry name" value="OXIDOREDUCTASE, SHORT-CHAIN DEHYDROGENASE/REDUCTASE FAMILY (AFU_ORTHOLOGUE AFUA_5G02870)"/>
    <property type="match status" value="1"/>
</dbReference>
<accession>A0ABY9FP14</accession>
<dbReference type="PRINTS" id="PR00081">
    <property type="entry name" value="GDHRDH"/>
</dbReference>
<dbReference type="Pfam" id="PF13561">
    <property type="entry name" value="adh_short_C2"/>
    <property type="match status" value="1"/>
</dbReference>
<proteinExistence type="inferred from homology"/>
<dbReference type="InterPro" id="IPR020904">
    <property type="entry name" value="Sc_DH/Rdtase_CS"/>
</dbReference>
<dbReference type="EC" id="1.5.1.33" evidence="3"/>
<comment type="similarity">
    <text evidence="1">Belongs to the short-chain dehydrogenases/reductases (SDR) family.</text>
</comment>
<dbReference type="SUPFAM" id="SSF51735">
    <property type="entry name" value="NAD(P)-binding Rossmann-fold domains"/>
    <property type="match status" value="1"/>
</dbReference>